<evidence type="ECO:0000313" key="3">
    <source>
        <dbReference type="Proteomes" id="UP000053263"/>
    </source>
</evidence>
<dbReference type="OrthoDB" id="3084971at2759"/>
<evidence type="ECO:0008006" key="4">
    <source>
        <dbReference type="Google" id="ProtNLM"/>
    </source>
</evidence>
<accession>A0A0C9SVY4</accession>
<evidence type="ECO:0000256" key="1">
    <source>
        <dbReference type="SAM" id="MobiDB-lite"/>
    </source>
</evidence>
<gene>
    <name evidence="2" type="ORF">PLICRDRAFT_180427</name>
</gene>
<feature type="region of interest" description="Disordered" evidence="1">
    <location>
        <begin position="105"/>
        <end position="132"/>
    </location>
</feature>
<dbReference type="AlphaFoldDB" id="A0A0C9SVY4"/>
<reference evidence="2 3" key="1">
    <citation type="submission" date="2014-06" db="EMBL/GenBank/DDBJ databases">
        <title>Evolutionary Origins and Diversification of the Mycorrhizal Mutualists.</title>
        <authorList>
            <consortium name="DOE Joint Genome Institute"/>
            <consortium name="Mycorrhizal Genomics Consortium"/>
            <person name="Kohler A."/>
            <person name="Kuo A."/>
            <person name="Nagy L.G."/>
            <person name="Floudas D."/>
            <person name="Copeland A."/>
            <person name="Barry K.W."/>
            <person name="Cichocki N."/>
            <person name="Veneault-Fourrey C."/>
            <person name="LaButti K."/>
            <person name="Lindquist E.A."/>
            <person name="Lipzen A."/>
            <person name="Lundell T."/>
            <person name="Morin E."/>
            <person name="Murat C."/>
            <person name="Riley R."/>
            <person name="Ohm R."/>
            <person name="Sun H."/>
            <person name="Tunlid A."/>
            <person name="Henrissat B."/>
            <person name="Grigoriev I.V."/>
            <person name="Hibbett D.S."/>
            <person name="Martin F."/>
        </authorList>
    </citation>
    <scope>NUCLEOTIDE SEQUENCE [LARGE SCALE GENOMIC DNA]</scope>
    <source>
        <strain evidence="2 3">FD-325 SS-3</strain>
    </source>
</reference>
<name>A0A0C9SVY4_PLICR</name>
<proteinExistence type="predicted"/>
<keyword evidence="3" id="KW-1185">Reference proteome</keyword>
<dbReference type="HOGENOM" id="CLU_1355147_0_0_1"/>
<dbReference type="Proteomes" id="UP000053263">
    <property type="component" value="Unassembled WGS sequence"/>
</dbReference>
<protein>
    <recommendedName>
        <fullName evidence="4">PARP-type domain-containing protein</fullName>
    </recommendedName>
</protein>
<evidence type="ECO:0000313" key="2">
    <source>
        <dbReference type="EMBL" id="KII83340.1"/>
    </source>
</evidence>
<sequence>MPKAPTSSVRAYTGVPKGVTIRLVPHAARNASCKACKQTLRTNSYCLKIGARYVHVACYEAENDLVAQMKAKRVELKSDAVLMDYEAEASLMQWGSDVLTEMEEAKGAVGSSTTSGHGDDGEGAAEASVAEDPRGKLAAEIIDAYETMQSSVTITFGPVGGGASSTDAVPRYPALLSEVLGAMQKKKRSIKGMAALRRSMTM</sequence>
<organism evidence="2 3">
    <name type="scientific">Plicaturopsis crispa FD-325 SS-3</name>
    <dbReference type="NCBI Taxonomy" id="944288"/>
    <lineage>
        <taxon>Eukaryota</taxon>
        <taxon>Fungi</taxon>
        <taxon>Dikarya</taxon>
        <taxon>Basidiomycota</taxon>
        <taxon>Agaricomycotina</taxon>
        <taxon>Agaricomycetes</taxon>
        <taxon>Agaricomycetidae</taxon>
        <taxon>Amylocorticiales</taxon>
        <taxon>Amylocorticiaceae</taxon>
        <taxon>Plicatura</taxon>
        <taxon>Plicaturopsis crispa</taxon>
    </lineage>
</organism>
<dbReference type="EMBL" id="KN832578">
    <property type="protein sequence ID" value="KII83340.1"/>
    <property type="molecule type" value="Genomic_DNA"/>
</dbReference>